<organism evidence="1 2">
    <name type="scientific">Pyrenophora seminiperda CCB06</name>
    <dbReference type="NCBI Taxonomy" id="1302712"/>
    <lineage>
        <taxon>Eukaryota</taxon>
        <taxon>Fungi</taxon>
        <taxon>Dikarya</taxon>
        <taxon>Ascomycota</taxon>
        <taxon>Pezizomycotina</taxon>
        <taxon>Dothideomycetes</taxon>
        <taxon>Pleosporomycetidae</taxon>
        <taxon>Pleosporales</taxon>
        <taxon>Pleosporineae</taxon>
        <taxon>Pleosporaceae</taxon>
        <taxon>Pyrenophora</taxon>
    </lineage>
</organism>
<gene>
    <name evidence="1" type="ORF">GMOD_00008437</name>
</gene>
<keyword evidence="2" id="KW-1185">Reference proteome</keyword>
<dbReference type="OrthoDB" id="5407417at2759"/>
<accession>A0A3M7M8K9</accession>
<dbReference type="Gene3D" id="3.30.230.100">
    <property type="match status" value="1"/>
</dbReference>
<evidence type="ECO:0000313" key="2">
    <source>
        <dbReference type="Proteomes" id="UP000265663"/>
    </source>
</evidence>
<dbReference type="InterPro" id="IPR032157">
    <property type="entry name" value="PAC4"/>
</dbReference>
<keyword evidence="1" id="KW-0647">Proteasome</keyword>
<dbReference type="AlphaFoldDB" id="A0A3M7M8K9"/>
<dbReference type="EMBL" id="KE747825">
    <property type="protein sequence ID" value="RMZ70802.1"/>
    <property type="molecule type" value="Genomic_DNA"/>
</dbReference>
<name>A0A3M7M8K9_9PLEO</name>
<sequence>MALSGAVYVFQLGFAVLVIGREYLMDKMNLFVHLKWWRFSPAISRATYVGWSAPLAMIHHRNLTSRLPLLHPAMAAATTHSNASHAPIEVAFPLPKAPHTNVHLQLTDNGPNLVLFLTTATPESASSTTMGSFVYAMPNRTTPADTLSTPLFTHGSTLDFTTRLAKVLARKTGKPIYVGNSSSFASSGLGGTVEEEMEGFRRVVEVAMGILNERK</sequence>
<proteinExistence type="predicted"/>
<evidence type="ECO:0000313" key="1">
    <source>
        <dbReference type="EMBL" id="RMZ70802.1"/>
    </source>
</evidence>
<reference evidence="1 2" key="1">
    <citation type="journal article" date="2014" name="PLoS ONE">
        <title>De novo Genome Assembly of the Fungal Plant Pathogen Pyrenophora semeniperda.</title>
        <authorList>
            <person name="Soliai M.M."/>
            <person name="Meyer S.E."/>
            <person name="Udall J.A."/>
            <person name="Elzinga D.E."/>
            <person name="Hermansen R.A."/>
            <person name="Bodily P.M."/>
            <person name="Hart A.A."/>
            <person name="Coleman C.E."/>
        </authorList>
    </citation>
    <scope>NUCLEOTIDE SEQUENCE [LARGE SCALE GENOMIC DNA]</scope>
    <source>
        <strain evidence="1 2">CCB06</strain>
        <tissue evidence="1">Mycelium</tissue>
    </source>
</reference>
<dbReference type="Pfam" id="PF16093">
    <property type="entry name" value="PAC4"/>
    <property type="match status" value="1"/>
</dbReference>
<dbReference type="GO" id="GO:0043248">
    <property type="term" value="P:proteasome assembly"/>
    <property type="evidence" value="ECO:0007669"/>
    <property type="project" value="InterPro"/>
</dbReference>
<dbReference type="Proteomes" id="UP000265663">
    <property type="component" value="Unassembled WGS sequence"/>
</dbReference>
<dbReference type="GO" id="GO:0000502">
    <property type="term" value="C:proteasome complex"/>
    <property type="evidence" value="ECO:0007669"/>
    <property type="project" value="UniProtKB-KW"/>
</dbReference>
<protein>
    <submittedName>
        <fullName evidence="1">20S proteasome chaperone domain-containing</fullName>
    </submittedName>
</protein>